<name>A0ABU8RXL0_9SPHN</name>
<dbReference type="GO" id="GO:0051213">
    <property type="term" value="F:dioxygenase activity"/>
    <property type="evidence" value="ECO:0007669"/>
    <property type="project" value="UniProtKB-KW"/>
</dbReference>
<reference evidence="9 10" key="1">
    <citation type="submission" date="2024-03" db="EMBL/GenBank/DDBJ databases">
        <authorList>
            <person name="Jo J.-H."/>
        </authorList>
    </citation>
    <scope>NUCLEOTIDE SEQUENCE [LARGE SCALE GENOMIC DNA]</scope>
    <source>
        <strain evidence="9 10">PS1R-30</strain>
    </source>
</reference>
<keyword evidence="9" id="KW-0223">Dioxygenase</keyword>
<dbReference type="InterPro" id="IPR001663">
    <property type="entry name" value="Rng_hydr_dOase-A"/>
</dbReference>
<dbReference type="PANTHER" id="PTHR43756">
    <property type="entry name" value="CHOLINE MONOOXYGENASE, CHLOROPLASTIC"/>
    <property type="match status" value="1"/>
</dbReference>
<organism evidence="9 10">
    <name type="scientific">Novosphingobium anseongense</name>
    <dbReference type="NCBI Taxonomy" id="3133436"/>
    <lineage>
        <taxon>Bacteria</taxon>
        <taxon>Pseudomonadati</taxon>
        <taxon>Pseudomonadota</taxon>
        <taxon>Alphaproteobacteria</taxon>
        <taxon>Sphingomonadales</taxon>
        <taxon>Sphingomonadaceae</taxon>
        <taxon>Novosphingobium</taxon>
    </lineage>
</organism>
<keyword evidence="5" id="KW-0408">Iron</keyword>
<protein>
    <submittedName>
        <fullName evidence="9">Aromatic ring-hydroxylating dioxygenase subunit alpha</fullName>
    </submittedName>
</protein>
<keyword evidence="7" id="KW-0520">NAD</keyword>
<dbReference type="PRINTS" id="PR00090">
    <property type="entry name" value="RNGDIOXGNASE"/>
</dbReference>
<dbReference type="CDD" id="cd03469">
    <property type="entry name" value="Rieske_RO_Alpha_N"/>
    <property type="match status" value="1"/>
</dbReference>
<comment type="caution">
    <text evidence="9">The sequence shown here is derived from an EMBL/GenBank/DDBJ whole genome shotgun (WGS) entry which is preliminary data.</text>
</comment>
<gene>
    <name evidence="9" type="ORF">WG901_12215</name>
</gene>
<dbReference type="Proteomes" id="UP001361239">
    <property type="component" value="Unassembled WGS sequence"/>
</dbReference>
<evidence type="ECO:0000256" key="1">
    <source>
        <dbReference type="ARBA" id="ARBA00001962"/>
    </source>
</evidence>
<dbReference type="Gene3D" id="3.90.380.10">
    <property type="entry name" value="Naphthalene 1,2-dioxygenase Alpha Subunit, Chain A, domain 1"/>
    <property type="match status" value="1"/>
</dbReference>
<evidence type="ECO:0000256" key="5">
    <source>
        <dbReference type="ARBA" id="ARBA00023004"/>
    </source>
</evidence>
<dbReference type="PANTHER" id="PTHR43756:SF5">
    <property type="entry name" value="CHOLINE MONOOXYGENASE, CHLOROPLASTIC"/>
    <property type="match status" value="1"/>
</dbReference>
<dbReference type="InterPro" id="IPR036922">
    <property type="entry name" value="Rieske_2Fe-2S_sf"/>
</dbReference>
<dbReference type="SUPFAM" id="SSF50022">
    <property type="entry name" value="ISP domain"/>
    <property type="match status" value="1"/>
</dbReference>
<keyword evidence="2" id="KW-0001">2Fe-2S</keyword>
<dbReference type="PROSITE" id="PS00570">
    <property type="entry name" value="RING_HYDROXYL_ALPHA"/>
    <property type="match status" value="1"/>
</dbReference>
<dbReference type="RefSeq" id="WP_339587345.1">
    <property type="nucleotide sequence ID" value="NZ_JBBHJZ010000002.1"/>
</dbReference>
<dbReference type="Pfam" id="PF00355">
    <property type="entry name" value="Rieske"/>
    <property type="match status" value="1"/>
</dbReference>
<keyword evidence="4" id="KW-0560">Oxidoreductase</keyword>
<dbReference type="PROSITE" id="PS51296">
    <property type="entry name" value="RIESKE"/>
    <property type="match status" value="1"/>
</dbReference>
<evidence type="ECO:0000256" key="4">
    <source>
        <dbReference type="ARBA" id="ARBA00023002"/>
    </source>
</evidence>
<keyword evidence="10" id="KW-1185">Reference proteome</keyword>
<sequence>MTTRPGAVIDQGPLITEMDFAAFAMRVSTARYHEADHHRRERERLWMRVWQAAGRADDIPEAGDWMEYRLFDQSFLIVRGRDDRIRGFVNACRHRGNALCEGKGRSARFTCPYHNWSYGLDGKLLAVAKPDFAGSLEDFVGCKDELGLVEVPIECFAGFVFLNPDRAAAPLREFLGEIADLLAPYRLEEMIPAGLNVREALECNWKVVMDAFQEGYHIQAVHPELVAAMDESQERYGFFGDHSVATGPFGAANLEAFGPESQAESIRGLPATFPGVIEVLPRFELLLDGHRDGAGVLSFPAGVTGRLLLQQATRETLEAKGLDVSDLTDTQMSDNHFHLVFPNLFMTIRAGEATVILSTPHPDGDPGRCHWLVQNLMWLPPDERAAKREPLREVPEGEHVPYFLALEQDWEMMQRQQRGLRNAGLDHMALTRQEVRLAHYHSVLDGWVGETEPMPKHTSTHTGERP</sequence>
<feature type="domain" description="Rieske" evidence="8">
    <location>
        <begin position="50"/>
        <end position="162"/>
    </location>
</feature>
<dbReference type="InterPro" id="IPR015881">
    <property type="entry name" value="ARHD_Rieske_2Fe_2S"/>
</dbReference>
<evidence type="ECO:0000313" key="9">
    <source>
        <dbReference type="EMBL" id="MEJ5977406.1"/>
    </source>
</evidence>
<dbReference type="Gene3D" id="2.102.10.10">
    <property type="entry name" value="Rieske [2Fe-2S] iron-sulphur domain"/>
    <property type="match status" value="1"/>
</dbReference>
<dbReference type="SUPFAM" id="SSF55961">
    <property type="entry name" value="Bet v1-like"/>
    <property type="match status" value="1"/>
</dbReference>
<evidence type="ECO:0000256" key="2">
    <source>
        <dbReference type="ARBA" id="ARBA00022714"/>
    </source>
</evidence>
<dbReference type="Pfam" id="PF00848">
    <property type="entry name" value="Ring_hydroxyl_A"/>
    <property type="match status" value="1"/>
</dbReference>
<evidence type="ECO:0000256" key="7">
    <source>
        <dbReference type="ARBA" id="ARBA00023027"/>
    </source>
</evidence>
<evidence type="ECO:0000256" key="3">
    <source>
        <dbReference type="ARBA" id="ARBA00022723"/>
    </source>
</evidence>
<evidence type="ECO:0000259" key="8">
    <source>
        <dbReference type="PROSITE" id="PS51296"/>
    </source>
</evidence>
<proteinExistence type="predicted"/>
<keyword evidence="3" id="KW-0479">Metal-binding</keyword>
<dbReference type="InterPro" id="IPR015879">
    <property type="entry name" value="Ring_hydroxy_dOase_asu_C_dom"/>
</dbReference>
<dbReference type="EMBL" id="JBBHJZ010000002">
    <property type="protein sequence ID" value="MEJ5977406.1"/>
    <property type="molecule type" value="Genomic_DNA"/>
</dbReference>
<keyword evidence="6" id="KW-0411">Iron-sulfur</keyword>
<comment type="cofactor">
    <cofactor evidence="1">
        <name>Fe cation</name>
        <dbReference type="ChEBI" id="CHEBI:24875"/>
    </cofactor>
</comment>
<evidence type="ECO:0000256" key="6">
    <source>
        <dbReference type="ARBA" id="ARBA00023014"/>
    </source>
</evidence>
<dbReference type="InterPro" id="IPR017941">
    <property type="entry name" value="Rieske_2Fe-2S"/>
</dbReference>
<accession>A0ABU8RXL0</accession>
<evidence type="ECO:0000313" key="10">
    <source>
        <dbReference type="Proteomes" id="UP001361239"/>
    </source>
</evidence>